<reference evidence="4" key="1">
    <citation type="submission" date="2021-11" db="EMBL/GenBank/DDBJ databases">
        <authorList>
            <person name="Herlambang A."/>
            <person name="Guo Y."/>
            <person name="Takashima Y."/>
            <person name="Nishizawa T."/>
        </authorList>
    </citation>
    <scope>NUCLEOTIDE SEQUENCE</scope>
    <source>
        <strain evidence="4">E1425</strain>
    </source>
</reference>
<keyword evidence="2" id="KW-0732">Signal</keyword>
<organism evidence="4 5">
    <name type="scientific">Entomortierella parvispora</name>
    <dbReference type="NCBI Taxonomy" id="205924"/>
    <lineage>
        <taxon>Eukaryota</taxon>
        <taxon>Fungi</taxon>
        <taxon>Fungi incertae sedis</taxon>
        <taxon>Mucoromycota</taxon>
        <taxon>Mortierellomycotina</taxon>
        <taxon>Mortierellomycetes</taxon>
        <taxon>Mortierellales</taxon>
        <taxon>Mortierellaceae</taxon>
        <taxon>Entomortierella</taxon>
    </lineage>
</organism>
<evidence type="ECO:0000313" key="4">
    <source>
        <dbReference type="EMBL" id="GJJ68210.1"/>
    </source>
</evidence>
<feature type="compositionally biased region" description="Low complexity" evidence="1">
    <location>
        <begin position="119"/>
        <end position="140"/>
    </location>
</feature>
<dbReference type="Proteomes" id="UP000827284">
    <property type="component" value="Unassembled WGS sequence"/>
</dbReference>
<dbReference type="Gene3D" id="3.10.350.10">
    <property type="entry name" value="LysM domain"/>
    <property type="match status" value="1"/>
</dbReference>
<keyword evidence="5" id="KW-1185">Reference proteome</keyword>
<evidence type="ECO:0000259" key="3">
    <source>
        <dbReference type="PROSITE" id="PS51782"/>
    </source>
</evidence>
<feature type="region of interest" description="Disordered" evidence="1">
    <location>
        <begin position="93"/>
        <end position="147"/>
    </location>
</feature>
<dbReference type="PROSITE" id="PS51782">
    <property type="entry name" value="LYSM"/>
    <property type="match status" value="1"/>
</dbReference>
<reference evidence="4" key="2">
    <citation type="journal article" date="2022" name="Microbiol. Resour. Announc.">
        <title>Whole-Genome Sequence of Entomortierella parvispora E1425, a Mucoromycotan Fungus Associated with Burkholderiaceae-Related Endosymbiotic Bacteria.</title>
        <authorList>
            <person name="Herlambang A."/>
            <person name="Guo Y."/>
            <person name="Takashima Y."/>
            <person name="Narisawa K."/>
            <person name="Ohta H."/>
            <person name="Nishizawa T."/>
        </authorList>
    </citation>
    <scope>NUCLEOTIDE SEQUENCE</scope>
    <source>
        <strain evidence="4">E1425</strain>
    </source>
</reference>
<comment type="caution">
    <text evidence="4">The sequence shown here is derived from an EMBL/GenBank/DDBJ whole genome shotgun (WGS) entry which is preliminary data.</text>
</comment>
<feature type="domain" description="LysM" evidence="3">
    <location>
        <begin position="31"/>
        <end position="77"/>
    </location>
</feature>
<sequence length="170" mass="17262">MKFSVTIAALALGATQVMAVIPEPVKECTKSVIVSVANDTCVAFAGRHGTTFDDMLKWNNKLRKDCLNLDFGHPICVSITQGECCLNMTEPAGPSTPVTPPTSAVSVTLPATSAPPPSGTGTSVTPKPTGGPSTTGTLPPANTQTSEAAGVKGSMMIAAAGVLLSVAYML</sequence>
<protein>
    <recommendedName>
        <fullName evidence="3">LysM domain-containing protein</fullName>
    </recommendedName>
</protein>
<feature type="compositionally biased region" description="Low complexity" evidence="1">
    <location>
        <begin position="101"/>
        <end position="112"/>
    </location>
</feature>
<dbReference type="CDD" id="cd00118">
    <property type="entry name" value="LysM"/>
    <property type="match status" value="1"/>
</dbReference>
<evidence type="ECO:0000313" key="5">
    <source>
        <dbReference type="Proteomes" id="UP000827284"/>
    </source>
</evidence>
<evidence type="ECO:0000256" key="1">
    <source>
        <dbReference type="SAM" id="MobiDB-lite"/>
    </source>
</evidence>
<feature type="signal peptide" evidence="2">
    <location>
        <begin position="1"/>
        <end position="19"/>
    </location>
</feature>
<proteinExistence type="predicted"/>
<evidence type="ECO:0000256" key="2">
    <source>
        <dbReference type="SAM" id="SignalP"/>
    </source>
</evidence>
<dbReference type="InterPro" id="IPR018392">
    <property type="entry name" value="LysM"/>
</dbReference>
<dbReference type="EMBL" id="BQFW01000001">
    <property type="protein sequence ID" value="GJJ68210.1"/>
    <property type="molecule type" value="Genomic_DNA"/>
</dbReference>
<accession>A0A9P3H1B7</accession>
<dbReference type="OrthoDB" id="5985073at2759"/>
<feature type="chain" id="PRO_5040297364" description="LysM domain-containing protein" evidence="2">
    <location>
        <begin position="20"/>
        <end position="170"/>
    </location>
</feature>
<name>A0A9P3H1B7_9FUNG</name>
<gene>
    <name evidence="4" type="ORF">EMPS_00556</name>
</gene>
<dbReference type="AlphaFoldDB" id="A0A9P3H1B7"/>
<dbReference type="InterPro" id="IPR036779">
    <property type="entry name" value="LysM_dom_sf"/>
</dbReference>